<dbReference type="EMBL" id="BTRK01000006">
    <property type="protein sequence ID" value="GMR59322.1"/>
    <property type="molecule type" value="Genomic_DNA"/>
</dbReference>
<proteinExistence type="predicted"/>
<dbReference type="Proteomes" id="UP001328107">
    <property type="component" value="Unassembled WGS sequence"/>
</dbReference>
<feature type="non-terminal residue" evidence="2">
    <location>
        <position position="1"/>
    </location>
</feature>
<protein>
    <submittedName>
        <fullName evidence="2">Uncharacterized protein</fullName>
    </submittedName>
</protein>
<name>A0AAN5IAX1_9BILA</name>
<accession>A0AAN5IAX1</accession>
<organism evidence="2 3">
    <name type="scientific">Pristionchus mayeri</name>
    <dbReference type="NCBI Taxonomy" id="1317129"/>
    <lineage>
        <taxon>Eukaryota</taxon>
        <taxon>Metazoa</taxon>
        <taxon>Ecdysozoa</taxon>
        <taxon>Nematoda</taxon>
        <taxon>Chromadorea</taxon>
        <taxon>Rhabditida</taxon>
        <taxon>Rhabditina</taxon>
        <taxon>Diplogasteromorpha</taxon>
        <taxon>Diplogasteroidea</taxon>
        <taxon>Neodiplogasteridae</taxon>
        <taxon>Pristionchus</taxon>
    </lineage>
</organism>
<comment type="caution">
    <text evidence="2">The sequence shown here is derived from an EMBL/GenBank/DDBJ whole genome shotgun (WGS) entry which is preliminary data.</text>
</comment>
<keyword evidence="3" id="KW-1185">Reference proteome</keyword>
<gene>
    <name evidence="2" type="ORF">PMAYCL1PPCAC_29517</name>
</gene>
<evidence type="ECO:0000313" key="3">
    <source>
        <dbReference type="Proteomes" id="UP001328107"/>
    </source>
</evidence>
<evidence type="ECO:0000256" key="1">
    <source>
        <dbReference type="SAM" id="SignalP"/>
    </source>
</evidence>
<evidence type="ECO:0000313" key="2">
    <source>
        <dbReference type="EMBL" id="GMR59322.1"/>
    </source>
</evidence>
<feature type="non-terminal residue" evidence="2">
    <location>
        <position position="140"/>
    </location>
</feature>
<keyword evidence="1" id="KW-0732">Signal</keyword>
<reference evidence="3" key="1">
    <citation type="submission" date="2022-10" db="EMBL/GenBank/DDBJ databases">
        <title>Genome assembly of Pristionchus species.</title>
        <authorList>
            <person name="Yoshida K."/>
            <person name="Sommer R.J."/>
        </authorList>
    </citation>
    <scope>NUCLEOTIDE SEQUENCE [LARGE SCALE GENOMIC DNA]</scope>
    <source>
        <strain evidence="3">RS5460</strain>
    </source>
</reference>
<feature type="chain" id="PRO_5043048877" evidence="1">
    <location>
        <begin position="24"/>
        <end position="140"/>
    </location>
</feature>
<feature type="signal peptide" evidence="1">
    <location>
        <begin position="1"/>
        <end position="23"/>
    </location>
</feature>
<sequence length="140" mass="15643">NGNRMSRCIFLLFVCPFFSPTESAGDPIESIVSNFMLTVRSMGEKWLANVAIPNIEDVNSNPNIAYSVDTKTANALSSLGNFLNACPVYLPLPEVEGTWHVAMASKRLLQTTFANVDQARRFSLEDEMPHLTKLIWESLF</sequence>
<dbReference type="AlphaFoldDB" id="A0AAN5IAX1"/>